<dbReference type="STRING" id="679926.Mpet_1030"/>
<dbReference type="PANTHER" id="PTHR30337:SF0">
    <property type="entry name" value="NUCLEASE SBCCD SUBUNIT D"/>
    <property type="match status" value="1"/>
</dbReference>
<dbReference type="EMBL" id="CP002117">
    <property type="protein sequence ID" value="ADN35797.1"/>
    <property type="molecule type" value="Genomic_DNA"/>
</dbReference>
<dbReference type="KEGG" id="mpi:Mpet_1030"/>
<accession>E1RKE4</accession>
<gene>
    <name evidence="5" type="ordered locus">Mpet_1030</name>
</gene>
<dbReference type="AlphaFoldDB" id="E1RKE4"/>
<keyword evidence="6" id="KW-1185">Reference proteome</keyword>
<dbReference type="GeneID" id="9743494"/>
<dbReference type="Gene3D" id="3.60.21.10">
    <property type="match status" value="1"/>
</dbReference>
<evidence type="ECO:0000256" key="1">
    <source>
        <dbReference type="ARBA" id="ARBA00022722"/>
    </source>
</evidence>
<dbReference type="InterPro" id="IPR050535">
    <property type="entry name" value="DNA_Repair-Maintenance_Comp"/>
</dbReference>
<dbReference type="RefSeq" id="WP_013328975.1">
    <property type="nucleotide sequence ID" value="NC_014507.1"/>
</dbReference>
<evidence type="ECO:0000313" key="6">
    <source>
        <dbReference type="Proteomes" id="UP000006565"/>
    </source>
</evidence>
<reference evidence="5 6" key="1">
    <citation type="journal article" date="2010" name="Stand. Genomic Sci.">
        <title>Complete genome sequence of Methanoplanus petrolearius type strain (SEBR 4847).</title>
        <authorList>
            <person name="Brambilla E."/>
            <person name="Djao O.D."/>
            <person name="Daligault H."/>
            <person name="Lapidus A."/>
            <person name="Lucas S."/>
            <person name="Hammon N."/>
            <person name="Nolan M."/>
            <person name="Tice H."/>
            <person name="Cheng J.F."/>
            <person name="Han C."/>
            <person name="Tapia R."/>
            <person name="Goodwin L."/>
            <person name="Pitluck S."/>
            <person name="Liolios K."/>
            <person name="Ivanova N."/>
            <person name="Mavromatis K."/>
            <person name="Mikhailova N."/>
            <person name="Pati A."/>
            <person name="Chen A."/>
            <person name="Palaniappan K."/>
            <person name="Land M."/>
            <person name="Hauser L."/>
            <person name="Chang Y.J."/>
            <person name="Jeffries C.D."/>
            <person name="Rohde M."/>
            <person name="Spring S."/>
            <person name="Sikorski J."/>
            <person name="Goker M."/>
            <person name="Woyke T."/>
            <person name="Bristow J."/>
            <person name="Eisen J.A."/>
            <person name="Markowitz V."/>
            <person name="Hugenholtz P."/>
            <person name="Kyrpides N.C."/>
            <person name="Klenk H.P."/>
        </authorList>
    </citation>
    <scope>NUCLEOTIDE SEQUENCE [LARGE SCALE GENOMIC DNA]</scope>
    <source>
        <strain evidence="6">DSM 11571 / OCM 486 / SEBR 4847</strain>
    </source>
</reference>
<dbReference type="Pfam" id="PF00149">
    <property type="entry name" value="Metallophos"/>
    <property type="match status" value="1"/>
</dbReference>
<evidence type="ECO:0000313" key="5">
    <source>
        <dbReference type="EMBL" id="ADN35797.1"/>
    </source>
</evidence>
<dbReference type="InterPro" id="IPR004843">
    <property type="entry name" value="Calcineurin-like_PHP"/>
</dbReference>
<dbReference type="GO" id="GO:0004527">
    <property type="term" value="F:exonuclease activity"/>
    <property type="evidence" value="ECO:0007669"/>
    <property type="project" value="UniProtKB-KW"/>
</dbReference>
<sequence>MKIVHIADTHLGLAGFNRIDPDSGMNLRERLVYDNFLESMKIVVRQKPDAVVHAGDLFDRVKPRTHAYIAVMSALNMLEEAEIPLILISGNHSMPKTRYTPSPFEVLKYHRAEVHCAYKYSYEKSEVGDTTFHLIPNMLNASQYRDAFNEIEISPDTCNVMVTHGLATTLRDYRLRTVAEHEIDSTMLSEDFNYIALGHFHGQKQVSENAWYSGSIEYCSYNEINDTKGGLVVDTESGEVVPLKLPNTPMANLGKIDCGTITPSEITEKIASIIDRMEDPAGTICQVRLENILREKMRNINREEMTAIKDLVLNLRITTDTIDPVNRGFEAEDPSSVDYVDEFRKFVRIQGLEGGLEEKVIKTGTGIFKTVLEKHREAE</sequence>
<keyword evidence="3" id="KW-0269">Exonuclease</keyword>
<dbReference type="InterPro" id="IPR029052">
    <property type="entry name" value="Metallo-depent_PP-like"/>
</dbReference>
<evidence type="ECO:0000259" key="4">
    <source>
        <dbReference type="Pfam" id="PF00149"/>
    </source>
</evidence>
<dbReference type="eggNOG" id="arCOG00397">
    <property type="taxonomic scope" value="Archaea"/>
</dbReference>
<evidence type="ECO:0000256" key="2">
    <source>
        <dbReference type="ARBA" id="ARBA00022801"/>
    </source>
</evidence>
<dbReference type="Proteomes" id="UP000006565">
    <property type="component" value="Chromosome"/>
</dbReference>
<keyword evidence="1" id="KW-0540">Nuclease</keyword>
<keyword evidence="2" id="KW-0378">Hydrolase</keyword>
<organism evidence="5 6">
    <name type="scientific">Methanolacinia petrolearia (strain DSM 11571 / OCM 486 / SEBR 4847)</name>
    <name type="common">Methanoplanus petrolearius</name>
    <dbReference type="NCBI Taxonomy" id="679926"/>
    <lineage>
        <taxon>Archaea</taxon>
        <taxon>Methanobacteriati</taxon>
        <taxon>Methanobacteriota</taxon>
        <taxon>Stenosarchaea group</taxon>
        <taxon>Methanomicrobia</taxon>
        <taxon>Methanomicrobiales</taxon>
        <taxon>Methanomicrobiaceae</taxon>
        <taxon>Methanolacinia</taxon>
    </lineage>
</organism>
<dbReference type="SUPFAM" id="SSF56300">
    <property type="entry name" value="Metallo-dependent phosphatases"/>
    <property type="match status" value="1"/>
</dbReference>
<feature type="domain" description="Calcineurin-like phosphoesterase" evidence="4">
    <location>
        <begin position="1"/>
        <end position="202"/>
    </location>
</feature>
<dbReference type="PANTHER" id="PTHR30337">
    <property type="entry name" value="COMPONENT OF ATP-DEPENDENT DSDNA EXONUCLEASE"/>
    <property type="match status" value="1"/>
</dbReference>
<protein>
    <submittedName>
        <fullName evidence="5">Metallophosphoesterase</fullName>
    </submittedName>
</protein>
<name>E1RKE4_METP4</name>
<proteinExistence type="predicted"/>
<dbReference type="InterPro" id="IPR041796">
    <property type="entry name" value="Mre11_N"/>
</dbReference>
<dbReference type="OrthoDB" id="11638at2157"/>
<dbReference type="CDD" id="cd00840">
    <property type="entry name" value="MPP_Mre11_N"/>
    <property type="match status" value="1"/>
</dbReference>
<evidence type="ECO:0000256" key="3">
    <source>
        <dbReference type="ARBA" id="ARBA00022839"/>
    </source>
</evidence>
<dbReference type="HOGENOM" id="CLU_026621_5_2_2"/>